<comment type="caution">
    <text evidence="2">The sequence shown here is derived from an EMBL/GenBank/DDBJ whole genome shotgun (WGS) entry which is preliminary data.</text>
</comment>
<name>A0AAU9RHB7_THLAR</name>
<dbReference type="SUPFAM" id="SSF49870">
    <property type="entry name" value="Osmotin, thaumatin-like protein"/>
    <property type="match status" value="1"/>
</dbReference>
<accession>A0AAU9RHB7</accession>
<dbReference type="Proteomes" id="UP000836841">
    <property type="component" value="Unassembled WGS sequence"/>
</dbReference>
<dbReference type="EMBL" id="CAJVSB020000171">
    <property type="protein sequence ID" value="CAH2042387.1"/>
    <property type="molecule type" value="Genomic_DNA"/>
</dbReference>
<proteinExistence type="predicted"/>
<protein>
    <recommendedName>
        <fullName evidence="4">Thaumatin-like protein</fullName>
    </recommendedName>
</protein>
<evidence type="ECO:0008006" key="4">
    <source>
        <dbReference type="Google" id="ProtNLM"/>
    </source>
</evidence>
<reference evidence="2 3" key="1">
    <citation type="submission" date="2022-03" db="EMBL/GenBank/DDBJ databases">
        <authorList>
            <person name="Nunn A."/>
            <person name="Chopra R."/>
            <person name="Nunn A."/>
            <person name="Contreras Garrido A."/>
        </authorList>
    </citation>
    <scope>NUCLEOTIDE SEQUENCE [LARGE SCALE GENOMIC DNA]</scope>
</reference>
<dbReference type="InterPro" id="IPR037176">
    <property type="entry name" value="Osmotin/thaumatin-like_sf"/>
</dbReference>
<dbReference type="PROSITE" id="PS51367">
    <property type="entry name" value="THAUMATIN_2"/>
    <property type="match status" value="1"/>
</dbReference>
<dbReference type="PRINTS" id="PR00347">
    <property type="entry name" value="THAUMATIN"/>
</dbReference>
<organism evidence="2 3">
    <name type="scientific">Thlaspi arvense</name>
    <name type="common">Field penny-cress</name>
    <dbReference type="NCBI Taxonomy" id="13288"/>
    <lineage>
        <taxon>Eukaryota</taxon>
        <taxon>Viridiplantae</taxon>
        <taxon>Streptophyta</taxon>
        <taxon>Embryophyta</taxon>
        <taxon>Tracheophyta</taxon>
        <taxon>Spermatophyta</taxon>
        <taxon>Magnoliopsida</taxon>
        <taxon>eudicotyledons</taxon>
        <taxon>Gunneridae</taxon>
        <taxon>Pentapetalae</taxon>
        <taxon>rosids</taxon>
        <taxon>malvids</taxon>
        <taxon>Brassicales</taxon>
        <taxon>Brassicaceae</taxon>
        <taxon>Thlaspideae</taxon>
        <taxon>Thlaspi</taxon>
    </lineage>
</organism>
<dbReference type="SMART" id="SM00205">
    <property type="entry name" value="THN"/>
    <property type="match status" value="1"/>
</dbReference>
<feature type="disulfide bond" evidence="1">
    <location>
        <begin position="62"/>
        <end position="72"/>
    </location>
</feature>
<dbReference type="InterPro" id="IPR001938">
    <property type="entry name" value="Thaumatin"/>
</dbReference>
<sequence>MAVDGTEFTLVNNCNHSIWPAILANPGNSRPEQTGFELPSDTSRLLYVPNRWVGQIWARNRCYFNKSGFGSCTTGNCASGKIECDGAVGLSPMTLVEFNLGSGAHDSYNVNLIYGFNLPVIVVPLSGTGTCESAGCMTDLNLLCPLS</sequence>
<dbReference type="Gene3D" id="2.60.110.10">
    <property type="entry name" value="Thaumatin"/>
    <property type="match status" value="1"/>
</dbReference>
<evidence type="ECO:0000313" key="3">
    <source>
        <dbReference type="Proteomes" id="UP000836841"/>
    </source>
</evidence>
<evidence type="ECO:0000313" key="2">
    <source>
        <dbReference type="EMBL" id="CAH2042387.1"/>
    </source>
</evidence>
<dbReference type="PIRSF" id="PIRSF002703">
    <property type="entry name" value="Thaumatin"/>
    <property type="match status" value="1"/>
</dbReference>
<keyword evidence="3" id="KW-1185">Reference proteome</keyword>
<dbReference type="AlphaFoldDB" id="A0AAU9RHB7"/>
<evidence type="ECO:0000256" key="1">
    <source>
        <dbReference type="PIRSR" id="PIRSR002703-1"/>
    </source>
</evidence>
<dbReference type="PANTHER" id="PTHR31048">
    <property type="entry name" value="OS03G0233200 PROTEIN"/>
    <property type="match status" value="1"/>
</dbReference>
<feature type="disulfide bond" evidence="1">
    <location>
        <begin position="77"/>
        <end position="84"/>
    </location>
</feature>
<keyword evidence="1" id="KW-1015">Disulfide bond</keyword>
<dbReference type="Pfam" id="PF00314">
    <property type="entry name" value="Thaumatin"/>
    <property type="match status" value="1"/>
</dbReference>
<gene>
    <name evidence="2" type="ORF">TAV2_LOCUS4716</name>
</gene>